<gene>
    <name evidence="1" type="ORF">CRV2_00011968</name>
</gene>
<evidence type="ECO:0000313" key="2">
    <source>
        <dbReference type="Proteomes" id="UP000836387"/>
    </source>
</evidence>
<evidence type="ECO:0000313" key="1">
    <source>
        <dbReference type="EMBL" id="CAG9955349.1"/>
    </source>
</evidence>
<protein>
    <submittedName>
        <fullName evidence="1">Uncharacterized protein</fullName>
    </submittedName>
</protein>
<dbReference type="EMBL" id="CADEHS020000578">
    <property type="protein sequence ID" value="CAG9955349.1"/>
    <property type="molecule type" value="Genomic_DNA"/>
</dbReference>
<sequence>MNPSGTPERLYGHGKLGDAAGFDKRFSTAYNKDSTTSVKPWGNGYLLVLHISLINSVGVKSER</sequence>
<comment type="caution">
    <text evidence="1">The sequence shown here is derived from an EMBL/GenBank/DDBJ whole genome shotgun (WGS) entry which is preliminary data.</text>
</comment>
<organism evidence="1 2">
    <name type="scientific">Clonostachys rosea f. rosea IK726</name>
    <dbReference type="NCBI Taxonomy" id="1349383"/>
    <lineage>
        <taxon>Eukaryota</taxon>
        <taxon>Fungi</taxon>
        <taxon>Dikarya</taxon>
        <taxon>Ascomycota</taxon>
        <taxon>Pezizomycotina</taxon>
        <taxon>Sordariomycetes</taxon>
        <taxon>Hypocreomycetidae</taxon>
        <taxon>Hypocreales</taxon>
        <taxon>Bionectriaceae</taxon>
        <taxon>Clonostachys</taxon>
    </lineage>
</organism>
<keyword evidence="2" id="KW-1185">Reference proteome</keyword>
<name>A0ACA9UPG7_BIOOC</name>
<accession>A0ACA9UPG7</accession>
<reference evidence="1" key="2">
    <citation type="submission" date="2021-10" db="EMBL/GenBank/DDBJ databases">
        <authorList>
            <person name="Piombo E."/>
        </authorList>
    </citation>
    <scope>NUCLEOTIDE SEQUENCE</scope>
</reference>
<dbReference type="Proteomes" id="UP000836387">
    <property type="component" value="Unassembled WGS sequence"/>
</dbReference>
<reference evidence="1" key="1">
    <citation type="submission" date="2020-04" db="EMBL/GenBank/DDBJ databases">
        <authorList>
            <person name="Broberg M."/>
        </authorList>
    </citation>
    <scope>NUCLEOTIDE SEQUENCE</scope>
</reference>
<proteinExistence type="predicted"/>